<dbReference type="CDD" id="cd07262">
    <property type="entry name" value="VOC_like"/>
    <property type="match status" value="1"/>
</dbReference>
<dbReference type="InterPro" id="IPR029068">
    <property type="entry name" value="Glyas_Bleomycin-R_OHBP_Dase"/>
</dbReference>
<dbReference type="PANTHER" id="PTHR35006:SF1">
    <property type="entry name" value="BLL2941 PROTEIN"/>
    <property type="match status" value="1"/>
</dbReference>
<accession>A0A154IK94</accession>
<dbReference type="Gene3D" id="3.10.180.10">
    <property type="entry name" value="2,3-Dihydroxybiphenyl 1,2-Dioxygenase, domain 1"/>
    <property type="match status" value="1"/>
</dbReference>
<reference evidence="1" key="1">
    <citation type="submission" date="2016-03" db="EMBL/GenBank/DDBJ databases">
        <title>Microsymbionts genomes from the relict species Vavilovia formosa.</title>
        <authorList>
            <person name="Chirak E."/>
            <person name="Kimeklis A."/>
            <person name="Kopat V."/>
            <person name="Andronov E."/>
        </authorList>
    </citation>
    <scope>NUCLEOTIDE SEQUENCE [LARGE SCALE GENOMIC DNA]</scope>
    <source>
        <strain evidence="1">Vaf12</strain>
    </source>
</reference>
<comment type="caution">
    <text evidence="1">The sequence shown here is derived from an EMBL/GenBank/DDBJ whole genome shotgun (WGS) entry which is preliminary data.</text>
</comment>
<name>A0A154IK94_RHILE</name>
<dbReference type="EMBL" id="LVYU01000083">
    <property type="protein sequence ID" value="KZB00989.1"/>
    <property type="molecule type" value="Genomic_DNA"/>
</dbReference>
<gene>
    <name evidence="1" type="ORF">A4A59_15525</name>
</gene>
<sequence>MSVYATVGAIDSAKSNGFYDATLATIGWSKHREFPGWSAYSEGGKGDGFVLWVCKPINGEPASAGNGSMVGFMAKSHAEVDAFYYAAMTNGGTDEGAPGLRPHYGPNWYSAYVRDPTGNKIAVVYDD</sequence>
<evidence type="ECO:0000313" key="1">
    <source>
        <dbReference type="EMBL" id="KZB00989.1"/>
    </source>
</evidence>
<proteinExistence type="predicted"/>
<dbReference type="SUPFAM" id="SSF54593">
    <property type="entry name" value="Glyoxalase/Bleomycin resistance protein/Dihydroxybiphenyl dioxygenase"/>
    <property type="match status" value="1"/>
</dbReference>
<dbReference type="AlphaFoldDB" id="A0A154IK94"/>
<dbReference type="RefSeq" id="WP_062941697.1">
    <property type="nucleotide sequence ID" value="NZ_CP171844.1"/>
</dbReference>
<keyword evidence="1" id="KW-0456">Lyase</keyword>
<protein>
    <submittedName>
        <fullName evidence="1">Lactoylglutathione lyase</fullName>
    </submittedName>
</protein>
<dbReference type="PANTHER" id="PTHR35006">
    <property type="entry name" value="GLYOXALASE FAMILY PROTEIN (AFU_ORTHOLOGUE AFUA_5G14830)"/>
    <property type="match status" value="1"/>
</dbReference>
<organism evidence="1">
    <name type="scientific">Rhizobium leguminosarum</name>
    <dbReference type="NCBI Taxonomy" id="384"/>
    <lineage>
        <taxon>Bacteria</taxon>
        <taxon>Pseudomonadati</taxon>
        <taxon>Pseudomonadota</taxon>
        <taxon>Alphaproteobacteria</taxon>
        <taxon>Hyphomicrobiales</taxon>
        <taxon>Rhizobiaceae</taxon>
        <taxon>Rhizobium/Agrobacterium group</taxon>
        <taxon>Rhizobium</taxon>
    </lineage>
</organism>
<dbReference type="GO" id="GO:0016829">
    <property type="term" value="F:lyase activity"/>
    <property type="evidence" value="ECO:0007669"/>
    <property type="project" value="UniProtKB-KW"/>
</dbReference>